<evidence type="ECO:0000313" key="1">
    <source>
        <dbReference type="EMBL" id="OFW55758.1"/>
    </source>
</evidence>
<dbReference type="AlphaFoldDB" id="A0A1F2WFX4"/>
<dbReference type="CDD" id="cd00090">
    <property type="entry name" value="HTH_ARSR"/>
    <property type="match status" value="1"/>
</dbReference>
<dbReference type="InterPro" id="IPR043519">
    <property type="entry name" value="NT_sf"/>
</dbReference>
<dbReference type="InterPro" id="IPR036388">
    <property type="entry name" value="WH-like_DNA-bd_sf"/>
</dbReference>
<proteinExistence type="predicted"/>
<evidence type="ECO:0008006" key="3">
    <source>
        <dbReference type="Google" id="ProtNLM"/>
    </source>
</evidence>
<reference evidence="1 2" key="1">
    <citation type="journal article" date="2016" name="Nat. Commun.">
        <title>Thousands of microbial genomes shed light on interconnected biogeochemical processes in an aquifer system.</title>
        <authorList>
            <person name="Anantharaman K."/>
            <person name="Brown C.T."/>
            <person name="Hug L.A."/>
            <person name="Sharon I."/>
            <person name="Castelle C.J."/>
            <person name="Probst A.J."/>
            <person name="Thomas B.C."/>
            <person name="Singh A."/>
            <person name="Wilkins M.J."/>
            <person name="Karaoz U."/>
            <person name="Brodie E.L."/>
            <person name="Williams K.H."/>
            <person name="Hubbard S.S."/>
            <person name="Banfield J.F."/>
        </authorList>
    </citation>
    <scope>NUCLEOTIDE SEQUENCE [LARGE SCALE GENOMIC DNA]</scope>
</reference>
<dbReference type="Gene3D" id="1.10.10.10">
    <property type="entry name" value="Winged helix-like DNA-binding domain superfamily/Winged helix DNA-binding domain"/>
    <property type="match status" value="1"/>
</dbReference>
<dbReference type="Gene3D" id="3.30.460.10">
    <property type="entry name" value="Beta Polymerase, domain 2"/>
    <property type="match status" value="1"/>
</dbReference>
<evidence type="ECO:0000313" key="2">
    <source>
        <dbReference type="Proteomes" id="UP000177876"/>
    </source>
</evidence>
<dbReference type="STRING" id="1797197.A2Y75_06105"/>
<dbReference type="InterPro" id="IPR011991">
    <property type="entry name" value="ArsR-like_HTH"/>
</dbReference>
<dbReference type="SUPFAM" id="SSF46785">
    <property type="entry name" value="Winged helix' DNA-binding domain"/>
    <property type="match status" value="1"/>
</dbReference>
<dbReference type="InterPro" id="IPR036390">
    <property type="entry name" value="WH_DNA-bd_sf"/>
</dbReference>
<accession>A0A1F2WFX4</accession>
<protein>
    <recommendedName>
        <fullName evidence="3">Polymerase beta nucleotidyltransferase domain-containing protein</fullName>
    </recommendedName>
</protein>
<dbReference type="SUPFAM" id="SSF81301">
    <property type="entry name" value="Nucleotidyltransferase"/>
    <property type="match status" value="1"/>
</dbReference>
<sequence>MLSLLFLNDEESFYLREIIRIVKVGRGSVQRELSNLVKAGLITRSVIGNQVFYQANKEAPIFSEIKSMMVKTGGIAEVISPALSVLKDKIRIGFIYGSIVDGTDRATSDVDLLIIGKVSLRELVAALDKAQEAIGREINPIVYGVDEFREKLSAGHHFVDSVYGASKIFVIGDESELAELAEKGMVG</sequence>
<dbReference type="EMBL" id="MELK01000052">
    <property type="protein sequence ID" value="OFW55758.1"/>
    <property type="molecule type" value="Genomic_DNA"/>
</dbReference>
<gene>
    <name evidence="1" type="ORF">A2Y75_06105</name>
</gene>
<dbReference type="CDD" id="cd05403">
    <property type="entry name" value="NT_KNTase_like"/>
    <property type="match status" value="1"/>
</dbReference>
<name>A0A1F2WFX4_9ACTN</name>
<organism evidence="1 2">
    <name type="scientific">Candidatus Solincola sediminis</name>
    <dbReference type="NCBI Taxonomy" id="1797199"/>
    <lineage>
        <taxon>Bacteria</taxon>
        <taxon>Bacillati</taxon>
        <taxon>Actinomycetota</taxon>
        <taxon>Candidatus Geothermincolia</taxon>
        <taxon>Candidatus Geothermincolales</taxon>
        <taxon>Candidatus Geothermincolaceae</taxon>
        <taxon>Candidatus Solincola</taxon>
    </lineage>
</organism>
<comment type="caution">
    <text evidence="1">The sequence shown here is derived from an EMBL/GenBank/DDBJ whole genome shotgun (WGS) entry which is preliminary data.</text>
</comment>
<dbReference type="Proteomes" id="UP000177876">
    <property type="component" value="Unassembled WGS sequence"/>
</dbReference>